<accession>J5TQK2</accession>
<evidence type="ECO:0000256" key="3">
    <source>
        <dbReference type="ARBA" id="ARBA00022692"/>
    </source>
</evidence>
<keyword evidence="3 7" id="KW-0812">Transmembrane</keyword>
<gene>
    <name evidence="9" type="ORF">A1Q1_06282</name>
</gene>
<name>J5TQK2_TRIAS</name>
<dbReference type="Gene3D" id="1.20.1250.20">
    <property type="entry name" value="MFS general substrate transporter like domains"/>
    <property type="match status" value="2"/>
</dbReference>
<dbReference type="VEuPathDB" id="FungiDB:A1Q1_06282"/>
<keyword evidence="2" id="KW-0813">Transport</keyword>
<dbReference type="GeneID" id="25989794"/>
<proteinExistence type="predicted"/>
<dbReference type="InterPro" id="IPR036259">
    <property type="entry name" value="MFS_trans_sf"/>
</dbReference>
<feature type="domain" description="Major facilitator superfamily (MFS) profile" evidence="8">
    <location>
        <begin position="164"/>
        <end position="623"/>
    </location>
</feature>
<evidence type="ECO:0000256" key="6">
    <source>
        <dbReference type="SAM" id="MobiDB-lite"/>
    </source>
</evidence>
<dbReference type="AlphaFoldDB" id="J5TQK2"/>
<feature type="compositionally biased region" description="Polar residues" evidence="6">
    <location>
        <begin position="57"/>
        <end position="70"/>
    </location>
</feature>
<feature type="transmembrane region" description="Helical" evidence="7">
    <location>
        <begin position="321"/>
        <end position="342"/>
    </location>
</feature>
<dbReference type="SUPFAM" id="SSF103473">
    <property type="entry name" value="MFS general substrate transporter"/>
    <property type="match status" value="2"/>
</dbReference>
<feature type="transmembrane region" description="Helical" evidence="7">
    <location>
        <begin position="299"/>
        <end position="315"/>
    </location>
</feature>
<dbReference type="GO" id="GO:0016020">
    <property type="term" value="C:membrane"/>
    <property type="evidence" value="ECO:0007669"/>
    <property type="project" value="UniProtKB-SubCell"/>
</dbReference>
<feature type="region of interest" description="Disordered" evidence="6">
    <location>
        <begin position="57"/>
        <end position="138"/>
    </location>
</feature>
<feature type="transmembrane region" description="Helical" evidence="7">
    <location>
        <begin position="257"/>
        <end position="278"/>
    </location>
</feature>
<dbReference type="InterPro" id="IPR020846">
    <property type="entry name" value="MFS_dom"/>
</dbReference>
<evidence type="ECO:0000256" key="2">
    <source>
        <dbReference type="ARBA" id="ARBA00022448"/>
    </source>
</evidence>
<feature type="compositionally biased region" description="Basic and acidic residues" evidence="6">
    <location>
        <begin position="102"/>
        <end position="129"/>
    </location>
</feature>
<reference evidence="9 10" key="1">
    <citation type="journal article" date="2012" name="Eukaryot. Cell">
        <title>Draft genome sequence of CBS 2479, the standard type strain of Trichosporon asahii.</title>
        <authorList>
            <person name="Yang R.Y."/>
            <person name="Li H.T."/>
            <person name="Zhu H."/>
            <person name="Zhou G.P."/>
            <person name="Wang M."/>
            <person name="Wang L."/>
        </authorList>
    </citation>
    <scope>NUCLEOTIDE SEQUENCE [LARGE SCALE GENOMIC DNA]</scope>
    <source>
        <strain evidence="10">ATCC 90039 / CBS 2479 / JCM 2466 / KCTC 7840 / NCYC 2677 / UAMH 7654</strain>
    </source>
</reference>
<organism evidence="9 10">
    <name type="scientific">Trichosporon asahii var. asahii (strain ATCC 90039 / CBS 2479 / JCM 2466 / KCTC 7840 / NBRC 103889/ NCYC 2677 / UAMH 7654)</name>
    <name type="common">Yeast</name>
    <dbReference type="NCBI Taxonomy" id="1186058"/>
    <lineage>
        <taxon>Eukaryota</taxon>
        <taxon>Fungi</taxon>
        <taxon>Dikarya</taxon>
        <taxon>Basidiomycota</taxon>
        <taxon>Agaricomycotina</taxon>
        <taxon>Tremellomycetes</taxon>
        <taxon>Trichosporonales</taxon>
        <taxon>Trichosporonaceae</taxon>
        <taxon>Trichosporon</taxon>
    </lineage>
</organism>
<keyword evidence="5 7" id="KW-0472">Membrane</keyword>
<feature type="transmembrane region" description="Helical" evidence="7">
    <location>
        <begin position="559"/>
        <end position="583"/>
    </location>
</feature>
<dbReference type="Proteomes" id="UP000002748">
    <property type="component" value="Unassembled WGS sequence"/>
</dbReference>
<dbReference type="GO" id="GO:0022857">
    <property type="term" value="F:transmembrane transporter activity"/>
    <property type="evidence" value="ECO:0007669"/>
    <property type="project" value="InterPro"/>
</dbReference>
<feature type="transmembrane region" description="Helical" evidence="7">
    <location>
        <begin position="354"/>
        <end position="374"/>
    </location>
</feature>
<dbReference type="PROSITE" id="PS00216">
    <property type="entry name" value="SUGAR_TRANSPORT_1"/>
    <property type="match status" value="1"/>
</dbReference>
<feature type="transmembrane region" description="Helical" evidence="7">
    <location>
        <begin position="521"/>
        <end position="547"/>
    </location>
</feature>
<dbReference type="InterPro" id="IPR005829">
    <property type="entry name" value="Sugar_transporter_CS"/>
</dbReference>
<feature type="region of interest" description="Disordered" evidence="6">
    <location>
        <begin position="1"/>
        <end position="42"/>
    </location>
</feature>
<sequence>MSPLPRPEQFQSTAVQFDEVALSDTEEPFEDRGHHGRRSHESTFDHIVDGIARRLQSCQSPHDQSSQQNRVRWHSHVHDRSSERPRPGDQLAVSEDQGGHLQRIDSEKTLARSDSDLSSKGSLAERKGSSDVVGNVDCLPRPPVSDDLESYVSTLYSDAGIPELSKTRKIILGIVSMSSNSVILTIPRMSRDLGVSQLRAQWVASSYTLSYGCSLLISGRLADIFGRRWLFLGGMLTAVIFTFLSGAVKIFIPLCVIRAIVGVGLAVATPAAFGIVGVNFRDQKSRTIAYGSMSMGNPVGASVAMIVGGAMASAGGSGWEYLYYVLGGIALVPLVLGFFVIPKDPQPEGPVDKRVDWFGGFLITAALCFFTFSITESGIAESGWRTPYIVGLLVISILLLVAFGFWERYIENHTSLPPIVKMSMLSRNGFGLTKVCLTAFLPFISIAGWIYLVSLYYQDYKRYSPFGSALHSLPASLCGVIAAVAVMWVVPRFRAPHILAVGGILSGAACILYAAEPAGTSYWAMEFIACCCLPFGADMTVAVGSILMSNMSRDDEQSVAGALFQTSVQIGQALGTCVTSLIVSEVHANTGDMLQGVRAAFYFCSAFPWAIAIFAVFGLRKIGLAKDVGLGRASH</sequence>
<evidence type="ECO:0000256" key="4">
    <source>
        <dbReference type="ARBA" id="ARBA00022989"/>
    </source>
</evidence>
<comment type="caution">
    <text evidence="9">The sequence shown here is derived from an EMBL/GenBank/DDBJ whole genome shotgun (WGS) entry which is preliminary data.</text>
</comment>
<feature type="transmembrane region" description="Helical" evidence="7">
    <location>
        <begin position="599"/>
        <end position="619"/>
    </location>
</feature>
<evidence type="ECO:0000313" key="10">
    <source>
        <dbReference type="Proteomes" id="UP000002748"/>
    </source>
</evidence>
<feature type="transmembrane region" description="Helical" evidence="7">
    <location>
        <begin position="229"/>
        <end position="251"/>
    </location>
</feature>
<dbReference type="PANTHER" id="PTHR42718:SF9">
    <property type="entry name" value="MAJOR FACILITATOR SUPERFAMILY MULTIDRUG TRANSPORTER MFSC"/>
    <property type="match status" value="1"/>
</dbReference>
<dbReference type="KEGG" id="tasa:A1Q1_06282"/>
<evidence type="ECO:0000256" key="1">
    <source>
        <dbReference type="ARBA" id="ARBA00004141"/>
    </source>
</evidence>
<feature type="transmembrane region" description="Helical" evidence="7">
    <location>
        <begin position="386"/>
        <end position="406"/>
    </location>
</feature>
<feature type="transmembrane region" description="Helical" evidence="7">
    <location>
        <begin position="469"/>
        <end position="490"/>
    </location>
</feature>
<feature type="transmembrane region" description="Helical" evidence="7">
    <location>
        <begin position="199"/>
        <end position="217"/>
    </location>
</feature>
<evidence type="ECO:0000256" key="5">
    <source>
        <dbReference type="ARBA" id="ARBA00023136"/>
    </source>
</evidence>
<keyword evidence="4 7" id="KW-1133">Transmembrane helix</keyword>
<feature type="transmembrane region" description="Helical" evidence="7">
    <location>
        <begin position="431"/>
        <end position="457"/>
    </location>
</feature>
<dbReference type="PANTHER" id="PTHR42718">
    <property type="entry name" value="MAJOR FACILITATOR SUPERFAMILY MULTIDRUG TRANSPORTER MFSC"/>
    <property type="match status" value="1"/>
</dbReference>
<feature type="compositionally biased region" description="Basic and acidic residues" evidence="6">
    <location>
        <begin position="76"/>
        <end position="87"/>
    </location>
</feature>
<comment type="subcellular location">
    <subcellularLocation>
        <location evidence="1">Membrane</location>
        <topology evidence="1">Multi-pass membrane protein</topology>
    </subcellularLocation>
</comment>
<dbReference type="RefSeq" id="XP_014183361.1">
    <property type="nucleotide sequence ID" value="XM_014327886.1"/>
</dbReference>
<dbReference type="PROSITE" id="PS50850">
    <property type="entry name" value="MFS"/>
    <property type="match status" value="1"/>
</dbReference>
<evidence type="ECO:0000256" key="7">
    <source>
        <dbReference type="SAM" id="Phobius"/>
    </source>
</evidence>
<dbReference type="OrthoDB" id="5086884at2759"/>
<dbReference type="InterPro" id="IPR011701">
    <property type="entry name" value="MFS"/>
</dbReference>
<dbReference type="EMBL" id="ALBS01000032">
    <property type="protein sequence ID" value="EJT52176.1"/>
    <property type="molecule type" value="Genomic_DNA"/>
</dbReference>
<feature type="transmembrane region" description="Helical" evidence="7">
    <location>
        <begin position="497"/>
        <end position="515"/>
    </location>
</feature>
<evidence type="ECO:0000259" key="8">
    <source>
        <dbReference type="PROSITE" id="PS50850"/>
    </source>
</evidence>
<protein>
    <recommendedName>
        <fullName evidence="8">Major facilitator superfamily (MFS) profile domain-containing protein</fullName>
    </recommendedName>
</protein>
<dbReference type="Pfam" id="PF07690">
    <property type="entry name" value="MFS_1"/>
    <property type="match status" value="2"/>
</dbReference>
<dbReference type="HOGENOM" id="CLU_000960_27_0_1"/>
<evidence type="ECO:0000313" key="9">
    <source>
        <dbReference type="EMBL" id="EJT52176.1"/>
    </source>
</evidence>